<dbReference type="OrthoDB" id="1437907at2"/>
<name>A0A094LMN0_9GAMM</name>
<sequence length="260" mass="30030">MRYEDYFSLFLSIEDELTKFLSVIDYSDKHKNIYSHKLVLLLLQACPIIESYLVKMATSSSSVKNSELWDCAIKSKIWDKKGNTQELKIDGNGNRSIGNFPKFACVNAELFNLLSREVTFYHSANFQGKEKEQHTDYRPFVSLKEMLAHNHSDYRSDSTRYPKGYNTPVWWTAYNKVKHDFDSARKSHVNYSNVIEAIAGLFCILAFCEPNFEALTREGYYKNGILRTRFFETRIEQANTSSLSGEIELSNIDDLAEVSV</sequence>
<evidence type="ECO:0000313" key="1">
    <source>
        <dbReference type="EMBL" id="KFZ36348.1"/>
    </source>
</evidence>
<gene>
    <name evidence="1" type="ORF">HR45_16965</name>
</gene>
<organism evidence="1 2">
    <name type="scientific">Shewanella mangrovi</name>
    <dbReference type="NCBI Taxonomy" id="1515746"/>
    <lineage>
        <taxon>Bacteria</taxon>
        <taxon>Pseudomonadati</taxon>
        <taxon>Pseudomonadota</taxon>
        <taxon>Gammaproteobacteria</taxon>
        <taxon>Alteromonadales</taxon>
        <taxon>Shewanellaceae</taxon>
        <taxon>Shewanella</taxon>
    </lineage>
</organism>
<dbReference type="RefSeq" id="WP_037445240.1">
    <property type="nucleotide sequence ID" value="NZ_JPEO01000019.1"/>
</dbReference>
<comment type="caution">
    <text evidence="1">The sequence shown here is derived from an EMBL/GenBank/DDBJ whole genome shotgun (WGS) entry which is preliminary data.</text>
</comment>
<evidence type="ECO:0000313" key="2">
    <source>
        <dbReference type="Proteomes" id="UP000029264"/>
    </source>
</evidence>
<keyword evidence="2" id="KW-1185">Reference proteome</keyword>
<dbReference type="Proteomes" id="UP000029264">
    <property type="component" value="Unassembled WGS sequence"/>
</dbReference>
<dbReference type="AlphaFoldDB" id="A0A094LMN0"/>
<reference evidence="1 2" key="1">
    <citation type="submission" date="2014-06" db="EMBL/GenBank/DDBJ databases">
        <title>Shewanella sp. YQH10.</title>
        <authorList>
            <person name="Liu Y."/>
            <person name="Zeng R."/>
        </authorList>
    </citation>
    <scope>NUCLEOTIDE SEQUENCE [LARGE SCALE GENOMIC DNA]</scope>
    <source>
        <strain evidence="1 2">YQH10</strain>
    </source>
</reference>
<dbReference type="STRING" id="1515746.HR45_16965"/>
<accession>A0A094LMN0</accession>
<proteinExistence type="predicted"/>
<protein>
    <submittedName>
        <fullName evidence="1">Uncharacterized protein</fullName>
    </submittedName>
</protein>
<dbReference type="EMBL" id="JPEO01000019">
    <property type="protein sequence ID" value="KFZ36348.1"/>
    <property type="molecule type" value="Genomic_DNA"/>
</dbReference>